<dbReference type="GO" id="GO:0005634">
    <property type="term" value="C:nucleus"/>
    <property type="evidence" value="ECO:0007669"/>
    <property type="project" value="UniProtKB-SubCell"/>
</dbReference>
<evidence type="ECO:0000313" key="9">
    <source>
        <dbReference type="Proteomes" id="UP001159364"/>
    </source>
</evidence>
<dbReference type="SUPFAM" id="SSF118290">
    <property type="entry name" value="WRKY DNA-binding domain"/>
    <property type="match status" value="1"/>
</dbReference>
<feature type="coiled-coil region" evidence="6">
    <location>
        <begin position="66"/>
        <end position="93"/>
    </location>
</feature>
<dbReference type="SMART" id="SM00774">
    <property type="entry name" value="WRKY"/>
    <property type="match status" value="1"/>
</dbReference>
<dbReference type="PANTHER" id="PTHR31429:SF76">
    <property type="entry name" value="WRKY FAMILY TRANSCRIPTION FACTOR-RELATED"/>
    <property type="match status" value="1"/>
</dbReference>
<dbReference type="EMBL" id="JAIWQS010000011">
    <property type="protein sequence ID" value="KAJ8751706.1"/>
    <property type="molecule type" value="Genomic_DNA"/>
</dbReference>
<gene>
    <name evidence="8" type="ORF">K2173_025875</name>
</gene>
<keyword evidence="3" id="KW-0238">DNA-binding</keyword>
<keyword evidence="4" id="KW-0804">Transcription</keyword>
<evidence type="ECO:0000259" key="7">
    <source>
        <dbReference type="PROSITE" id="PS50811"/>
    </source>
</evidence>
<evidence type="ECO:0000256" key="5">
    <source>
        <dbReference type="ARBA" id="ARBA00023242"/>
    </source>
</evidence>
<dbReference type="GO" id="GO:0042742">
    <property type="term" value="P:defense response to bacterium"/>
    <property type="evidence" value="ECO:0007669"/>
    <property type="project" value="UniProtKB-ARBA"/>
</dbReference>
<dbReference type="GO" id="GO:0003700">
    <property type="term" value="F:DNA-binding transcription factor activity"/>
    <property type="evidence" value="ECO:0007669"/>
    <property type="project" value="InterPro"/>
</dbReference>
<dbReference type="InterPro" id="IPR044810">
    <property type="entry name" value="WRKY_plant"/>
</dbReference>
<dbReference type="AlphaFoldDB" id="A0AAV8SHH0"/>
<dbReference type="Pfam" id="PF03106">
    <property type="entry name" value="WRKY"/>
    <property type="match status" value="1"/>
</dbReference>
<dbReference type="PANTHER" id="PTHR31429">
    <property type="entry name" value="WRKY TRANSCRIPTION FACTOR 36-RELATED"/>
    <property type="match status" value="1"/>
</dbReference>
<dbReference type="Proteomes" id="UP001159364">
    <property type="component" value="Linkage Group LG11"/>
</dbReference>
<accession>A0AAV8SHH0</accession>
<organism evidence="8 9">
    <name type="scientific">Erythroxylum novogranatense</name>
    <dbReference type="NCBI Taxonomy" id="1862640"/>
    <lineage>
        <taxon>Eukaryota</taxon>
        <taxon>Viridiplantae</taxon>
        <taxon>Streptophyta</taxon>
        <taxon>Embryophyta</taxon>
        <taxon>Tracheophyta</taxon>
        <taxon>Spermatophyta</taxon>
        <taxon>Magnoliopsida</taxon>
        <taxon>eudicotyledons</taxon>
        <taxon>Gunneridae</taxon>
        <taxon>Pentapetalae</taxon>
        <taxon>rosids</taxon>
        <taxon>fabids</taxon>
        <taxon>Malpighiales</taxon>
        <taxon>Erythroxylaceae</taxon>
        <taxon>Erythroxylum</taxon>
    </lineage>
</organism>
<keyword evidence="9" id="KW-1185">Reference proteome</keyword>
<name>A0AAV8SHH0_9ROSI</name>
<dbReference type="InterPro" id="IPR036576">
    <property type="entry name" value="WRKY_dom_sf"/>
</dbReference>
<dbReference type="GO" id="GO:0043565">
    <property type="term" value="F:sequence-specific DNA binding"/>
    <property type="evidence" value="ECO:0007669"/>
    <property type="project" value="InterPro"/>
</dbReference>
<reference evidence="8 9" key="1">
    <citation type="submission" date="2021-09" db="EMBL/GenBank/DDBJ databases">
        <title>Genomic insights and catalytic innovation underlie evolution of tropane alkaloids biosynthesis.</title>
        <authorList>
            <person name="Wang Y.-J."/>
            <person name="Tian T."/>
            <person name="Huang J.-P."/>
            <person name="Huang S.-X."/>
        </authorList>
    </citation>
    <scope>NUCLEOTIDE SEQUENCE [LARGE SCALE GENOMIC DNA]</scope>
    <source>
        <strain evidence="8">KIB-2018</strain>
        <tissue evidence="8">Leaf</tissue>
    </source>
</reference>
<evidence type="ECO:0000256" key="2">
    <source>
        <dbReference type="ARBA" id="ARBA00023015"/>
    </source>
</evidence>
<dbReference type="InterPro" id="IPR003657">
    <property type="entry name" value="WRKY_dom"/>
</dbReference>
<evidence type="ECO:0000256" key="1">
    <source>
        <dbReference type="ARBA" id="ARBA00004123"/>
    </source>
</evidence>
<evidence type="ECO:0000256" key="4">
    <source>
        <dbReference type="ARBA" id="ARBA00023163"/>
    </source>
</evidence>
<keyword evidence="2" id="KW-0805">Transcription regulation</keyword>
<dbReference type="FunFam" id="2.20.25.80:FF:000008">
    <property type="entry name" value="WRKY transcription factor 40"/>
    <property type="match status" value="1"/>
</dbReference>
<evidence type="ECO:0000256" key="6">
    <source>
        <dbReference type="SAM" id="Coils"/>
    </source>
</evidence>
<comment type="caution">
    <text evidence="8">The sequence shown here is derived from an EMBL/GenBank/DDBJ whole genome shotgun (WGS) entry which is preliminary data.</text>
</comment>
<dbReference type="GO" id="GO:0031347">
    <property type="term" value="P:regulation of defense response"/>
    <property type="evidence" value="ECO:0007669"/>
    <property type="project" value="UniProtKB-ARBA"/>
</dbReference>
<dbReference type="GO" id="GO:0009751">
    <property type="term" value="P:response to salicylic acid"/>
    <property type="evidence" value="ECO:0007669"/>
    <property type="project" value="UniProtKB-ARBA"/>
</dbReference>
<dbReference type="GO" id="GO:0050832">
    <property type="term" value="P:defense response to fungus"/>
    <property type="evidence" value="ECO:0007669"/>
    <property type="project" value="UniProtKB-ARBA"/>
</dbReference>
<protein>
    <recommendedName>
        <fullName evidence="7">WRKY domain-containing protein</fullName>
    </recommendedName>
</protein>
<feature type="domain" description="WRKY" evidence="7">
    <location>
        <begin position="149"/>
        <end position="215"/>
    </location>
</feature>
<keyword evidence="5" id="KW-0539">Nucleus</keyword>
<proteinExistence type="predicted"/>
<dbReference type="Gene3D" id="2.20.25.80">
    <property type="entry name" value="WRKY domain"/>
    <property type="match status" value="1"/>
</dbReference>
<sequence>MDSKRGNISLDLNLNPFKDINPTPKREFNQVSQLEQDLPVKDEITGVLVEELNRMATENKKLTEMVTLAYQRYDALQRQINDLRSKSSEKEHVMSRKRKAESEDYYNNLTGINKNTESSFSDDEACRTPRQNIRIKNSTSYFRNTDPSDKSLVVKDGYQWRKYGQKVTRDNPFPRAYFRCSYAPSCQVKKKVQRSADDPSILVASYEGEHNHNHKHHTQAALTFSSTTCDPALVPAPTSIAVSGGSCKNSDLSHAGISNNAKMTAQQLETPTVQQILLQHMASSLKRDPNFAEALATALSGRSYNAWT</sequence>
<dbReference type="GO" id="GO:0002237">
    <property type="term" value="P:response to molecule of bacterial origin"/>
    <property type="evidence" value="ECO:0007669"/>
    <property type="project" value="UniProtKB-ARBA"/>
</dbReference>
<keyword evidence="6" id="KW-0175">Coiled coil</keyword>
<comment type="subcellular location">
    <subcellularLocation>
        <location evidence="1">Nucleus</location>
    </subcellularLocation>
</comment>
<dbReference type="PROSITE" id="PS50811">
    <property type="entry name" value="WRKY"/>
    <property type="match status" value="1"/>
</dbReference>
<evidence type="ECO:0000256" key="3">
    <source>
        <dbReference type="ARBA" id="ARBA00023125"/>
    </source>
</evidence>
<evidence type="ECO:0000313" key="8">
    <source>
        <dbReference type="EMBL" id="KAJ8751706.1"/>
    </source>
</evidence>